<keyword evidence="4" id="KW-1185">Reference proteome</keyword>
<name>A0ABQ9I3P5_9NEOP</name>
<dbReference type="Proteomes" id="UP001159363">
    <property type="component" value="Chromosome 3"/>
</dbReference>
<dbReference type="InterPro" id="IPR001878">
    <property type="entry name" value="Znf_CCHC"/>
</dbReference>
<proteinExistence type="predicted"/>
<evidence type="ECO:0000313" key="4">
    <source>
        <dbReference type="Proteomes" id="UP001159363"/>
    </source>
</evidence>
<reference evidence="3 4" key="1">
    <citation type="submission" date="2023-02" db="EMBL/GenBank/DDBJ databases">
        <title>LHISI_Scaffold_Assembly.</title>
        <authorList>
            <person name="Stuart O.P."/>
            <person name="Cleave R."/>
            <person name="Magrath M.J.L."/>
            <person name="Mikheyev A.S."/>
        </authorList>
    </citation>
    <scope>NUCLEOTIDE SEQUENCE [LARGE SCALE GENOMIC DNA]</scope>
    <source>
        <strain evidence="3">Daus_M_001</strain>
        <tissue evidence="3">Leg muscle</tissue>
    </source>
</reference>
<keyword evidence="1" id="KW-0479">Metal-binding</keyword>
<evidence type="ECO:0000256" key="1">
    <source>
        <dbReference type="PROSITE-ProRule" id="PRU00047"/>
    </source>
</evidence>
<keyword evidence="1" id="KW-0863">Zinc-finger</keyword>
<keyword evidence="1" id="KW-0862">Zinc</keyword>
<organism evidence="3 4">
    <name type="scientific">Dryococelus australis</name>
    <dbReference type="NCBI Taxonomy" id="614101"/>
    <lineage>
        <taxon>Eukaryota</taxon>
        <taxon>Metazoa</taxon>
        <taxon>Ecdysozoa</taxon>
        <taxon>Arthropoda</taxon>
        <taxon>Hexapoda</taxon>
        <taxon>Insecta</taxon>
        <taxon>Pterygota</taxon>
        <taxon>Neoptera</taxon>
        <taxon>Polyneoptera</taxon>
        <taxon>Phasmatodea</taxon>
        <taxon>Verophasmatodea</taxon>
        <taxon>Anareolatae</taxon>
        <taxon>Phasmatidae</taxon>
        <taxon>Eurycanthinae</taxon>
        <taxon>Dryococelus</taxon>
    </lineage>
</organism>
<comment type="caution">
    <text evidence="3">The sequence shown here is derived from an EMBL/GenBank/DDBJ whole genome shotgun (WGS) entry which is preliminary data.</text>
</comment>
<sequence>MYAEAVMIRNHMQPTPNYIAEHKLVSGVKSDCIHQKLLAEDELTYDPCADTTSNFFATPSPLPALTAGHTPSPSAVHKAEGSTLQHVGRHGYHHVQCSPQRSTTVKEQASQKPVCFCCGKENHTREECKYHSYKRSHLQVVFKSTSVQYLVNNDDRQVGLSVFHIHK</sequence>
<dbReference type="EMBL" id="JARBHB010000003">
    <property type="protein sequence ID" value="KAJ8891274.1"/>
    <property type="molecule type" value="Genomic_DNA"/>
</dbReference>
<evidence type="ECO:0000259" key="2">
    <source>
        <dbReference type="PROSITE" id="PS50158"/>
    </source>
</evidence>
<accession>A0ABQ9I3P5</accession>
<feature type="domain" description="CCHC-type" evidence="2">
    <location>
        <begin position="115"/>
        <end position="129"/>
    </location>
</feature>
<protein>
    <recommendedName>
        <fullName evidence="2">CCHC-type domain-containing protein</fullName>
    </recommendedName>
</protein>
<dbReference type="PROSITE" id="PS50158">
    <property type="entry name" value="ZF_CCHC"/>
    <property type="match status" value="1"/>
</dbReference>
<gene>
    <name evidence="3" type="ORF">PR048_010790</name>
</gene>
<evidence type="ECO:0000313" key="3">
    <source>
        <dbReference type="EMBL" id="KAJ8891274.1"/>
    </source>
</evidence>